<feature type="compositionally biased region" description="Low complexity" evidence="1">
    <location>
        <begin position="43"/>
        <end position="77"/>
    </location>
</feature>
<protein>
    <submittedName>
        <fullName evidence="2">Uncharacterized protein</fullName>
    </submittedName>
</protein>
<evidence type="ECO:0000313" key="3">
    <source>
        <dbReference type="Proteomes" id="UP000799537"/>
    </source>
</evidence>
<dbReference type="EMBL" id="ML993643">
    <property type="protein sequence ID" value="KAF2159040.1"/>
    <property type="molecule type" value="Genomic_DNA"/>
</dbReference>
<sequence length="187" mass="20315">MSLDDHIAKLVEEEEANDTYDDDDYGDYMDEDHIRGRAKRGNNKAALKTAKGLAAAATPAANRKSPSKSPSKSPTKSPTKDTQKAATPRSVNKMGTDKSDWKMKLQLSTNQQNITDSYTLEPTKFDPYKTSKSASPKTSKITAGAGKEGGGQGIGTRMPAQQKAEDIPPKKENAKVLSVWDDNDPWA</sequence>
<feature type="compositionally biased region" description="Basic and acidic residues" evidence="1">
    <location>
        <begin position="163"/>
        <end position="174"/>
    </location>
</feature>
<dbReference type="AlphaFoldDB" id="A0A6A6BYM6"/>
<dbReference type="RefSeq" id="XP_033659929.1">
    <property type="nucleotide sequence ID" value="XM_033809931.1"/>
</dbReference>
<gene>
    <name evidence="2" type="ORF">M409DRAFT_30458</name>
</gene>
<reference evidence="2" key="1">
    <citation type="journal article" date="2020" name="Stud. Mycol.">
        <title>101 Dothideomycetes genomes: a test case for predicting lifestyles and emergence of pathogens.</title>
        <authorList>
            <person name="Haridas S."/>
            <person name="Albert R."/>
            <person name="Binder M."/>
            <person name="Bloem J."/>
            <person name="Labutti K."/>
            <person name="Salamov A."/>
            <person name="Andreopoulos B."/>
            <person name="Baker S."/>
            <person name="Barry K."/>
            <person name="Bills G."/>
            <person name="Bluhm B."/>
            <person name="Cannon C."/>
            <person name="Castanera R."/>
            <person name="Culley D."/>
            <person name="Daum C."/>
            <person name="Ezra D."/>
            <person name="Gonzalez J."/>
            <person name="Henrissat B."/>
            <person name="Kuo A."/>
            <person name="Liang C."/>
            <person name="Lipzen A."/>
            <person name="Lutzoni F."/>
            <person name="Magnuson J."/>
            <person name="Mondo S."/>
            <person name="Nolan M."/>
            <person name="Ohm R."/>
            <person name="Pangilinan J."/>
            <person name="Park H.-J."/>
            <person name="Ramirez L."/>
            <person name="Alfaro M."/>
            <person name="Sun H."/>
            <person name="Tritt A."/>
            <person name="Yoshinaga Y."/>
            <person name="Zwiers L.-H."/>
            <person name="Turgeon B."/>
            <person name="Goodwin S."/>
            <person name="Spatafora J."/>
            <person name="Crous P."/>
            <person name="Grigoriev I."/>
        </authorList>
    </citation>
    <scope>NUCLEOTIDE SEQUENCE</scope>
    <source>
        <strain evidence="2">ATCC 36951</strain>
    </source>
</reference>
<dbReference type="Proteomes" id="UP000799537">
    <property type="component" value="Unassembled WGS sequence"/>
</dbReference>
<feature type="compositionally biased region" description="Low complexity" evidence="1">
    <location>
        <begin position="130"/>
        <end position="145"/>
    </location>
</feature>
<name>A0A6A6BYM6_ZASCE</name>
<evidence type="ECO:0000313" key="2">
    <source>
        <dbReference type="EMBL" id="KAF2159040.1"/>
    </source>
</evidence>
<accession>A0A6A6BYM6</accession>
<feature type="compositionally biased region" description="Acidic residues" evidence="1">
    <location>
        <begin position="12"/>
        <end position="30"/>
    </location>
</feature>
<evidence type="ECO:0000256" key="1">
    <source>
        <dbReference type="SAM" id="MobiDB-lite"/>
    </source>
</evidence>
<organism evidence="2 3">
    <name type="scientific">Zasmidium cellare ATCC 36951</name>
    <dbReference type="NCBI Taxonomy" id="1080233"/>
    <lineage>
        <taxon>Eukaryota</taxon>
        <taxon>Fungi</taxon>
        <taxon>Dikarya</taxon>
        <taxon>Ascomycota</taxon>
        <taxon>Pezizomycotina</taxon>
        <taxon>Dothideomycetes</taxon>
        <taxon>Dothideomycetidae</taxon>
        <taxon>Mycosphaerellales</taxon>
        <taxon>Mycosphaerellaceae</taxon>
        <taxon>Zasmidium</taxon>
    </lineage>
</organism>
<proteinExistence type="predicted"/>
<keyword evidence="3" id="KW-1185">Reference proteome</keyword>
<feature type="compositionally biased region" description="Basic and acidic residues" evidence="1">
    <location>
        <begin position="1"/>
        <end position="11"/>
    </location>
</feature>
<feature type="region of interest" description="Disordered" evidence="1">
    <location>
        <begin position="1"/>
        <end position="187"/>
    </location>
</feature>
<feature type="compositionally biased region" description="Polar residues" evidence="1">
    <location>
        <begin position="106"/>
        <end position="120"/>
    </location>
</feature>
<dbReference type="GeneID" id="54563203"/>